<dbReference type="InterPro" id="IPR029044">
    <property type="entry name" value="Nucleotide-diphossugar_trans"/>
</dbReference>
<gene>
    <name evidence="4" type="ORF">ENW48_08360</name>
</gene>
<evidence type="ECO:0000256" key="1">
    <source>
        <dbReference type="ARBA" id="ARBA00022600"/>
    </source>
</evidence>
<organism evidence="4">
    <name type="scientific">Desulfobacca acetoxidans</name>
    <dbReference type="NCBI Taxonomy" id="60893"/>
    <lineage>
        <taxon>Bacteria</taxon>
        <taxon>Pseudomonadati</taxon>
        <taxon>Thermodesulfobacteriota</taxon>
        <taxon>Desulfobaccia</taxon>
        <taxon>Desulfobaccales</taxon>
        <taxon>Desulfobaccaceae</taxon>
        <taxon>Desulfobacca</taxon>
    </lineage>
</organism>
<keyword evidence="1" id="KW-0321">Glycogen metabolism</keyword>
<dbReference type="GO" id="GO:0008878">
    <property type="term" value="F:glucose-1-phosphate adenylyltransferase activity"/>
    <property type="evidence" value="ECO:0007669"/>
    <property type="project" value="InterPro"/>
</dbReference>
<evidence type="ECO:0000313" key="4">
    <source>
        <dbReference type="EMBL" id="HGZ12217.1"/>
    </source>
</evidence>
<name>A0A7C5EMS9_9BACT</name>
<dbReference type="GO" id="GO:0005978">
    <property type="term" value="P:glycogen biosynthetic process"/>
    <property type="evidence" value="ECO:0007669"/>
    <property type="project" value="InterPro"/>
</dbReference>
<dbReference type="CDD" id="cd06426">
    <property type="entry name" value="NTP_transferase_like_2"/>
    <property type="match status" value="1"/>
</dbReference>
<proteinExistence type="predicted"/>
<dbReference type="Pfam" id="PF00483">
    <property type="entry name" value="NTP_transferase"/>
    <property type="match status" value="1"/>
</dbReference>
<dbReference type="PANTHER" id="PTHR22572">
    <property type="entry name" value="SUGAR-1-PHOSPHATE GUANYL TRANSFERASE"/>
    <property type="match status" value="1"/>
</dbReference>
<dbReference type="EMBL" id="DTKJ01000058">
    <property type="protein sequence ID" value="HGZ12217.1"/>
    <property type="molecule type" value="Genomic_DNA"/>
</dbReference>
<dbReference type="InterPro" id="IPR005835">
    <property type="entry name" value="NTP_transferase_dom"/>
</dbReference>
<dbReference type="InterPro" id="IPR005836">
    <property type="entry name" value="ADP_Glu_pyroP_CS"/>
</dbReference>
<evidence type="ECO:0000259" key="3">
    <source>
        <dbReference type="Pfam" id="PF00483"/>
    </source>
</evidence>
<comment type="caution">
    <text evidence="4">The sequence shown here is derived from an EMBL/GenBank/DDBJ whole genome shotgun (WGS) entry which is preliminary data.</text>
</comment>
<protein>
    <submittedName>
        <fullName evidence="4">Nucleotidyltransferase family protein</fullName>
    </submittedName>
</protein>
<dbReference type="InterPro" id="IPR050486">
    <property type="entry name" value="Mannose-1P_guanyltransferase"/>
</dbReference>
<reference evidence="4" key="1">
    <citation type="journal article" date="2020" name="mSystems">
        <title>Genome- and Community-Level Interaction Insights into Carbon Utilization and Element Cycling Functions of Hydrothermarchaeota in Hydrothermal Sediment.</title>
        <authorList>
            <person name="Zhou Z."/>
            <person name="Liu Y."/>
            <person name="Xu W."/>
            <person name="Pan J."/>
            <person name="Luo Z.H."/>
            <person name="Li M."/>
        </authorList>
    </citation>
    <scope>NUCLEOTIDE SEQUENCE [LARGE SCALE GENOMIC DNA]</scope>
    <source>
        <strain evidence="4">SpSt-853</strain>
    </source>
</reference>
<keyword evidence="2" id="KW-0119">Carbohydrate metabolism</keyword>
<dbReference type="PROSITE" id="PS00810">
    <property type="entry name" value="ADP_GLC_PYROPHOSPH_3"/>
    <property type="match status" value="1"/>
</dbReference>
<dbReference type="Gene3D" id="3.90.550.10">
    <property type="entry name" value="Spore Coat Polysaccharide Biosynthesis Protein SpsA, Chain A"/>
    <property type="match status" value="1"/>
</dbReference>
<feature type="domain" description="Nucleotidyl transferase" evidence="3">
    <location>
        <begin position="3"/>
        <end position="226"/>
    </location>
</feature>
<dbReference type="AlphaFoldDB" id="A0A7C5EMS9"/>
<sequence length="234" mass="26274">MRVVILAGGKGVRLAPLTEVIPKPLVPLGGMPVLELIIRQLAAQGFRHLTLAVGYLSHLIQAYFQDGSRWGVNIDYSLETEPLGTAGPLARIPGLTETFLVMNADVLTNLKFSHLLEYHRAQKGVATIGAYERLVKIDLGVIIKDGPGRIRDYVEKPTTTHLVSMGVYVFEPQVLEFIPSQGYLDFPDLVKRLLAAQKPVYYYPFSGYWLDIGRYEDYQKASQEFEKGFQELFI</sequence>
<evidence type="ECO:0000256" key="2">
    <source>
        <dbReference type="ARBA" id="ARBA00023277"/>
    </source>
</evidence>
<accession>A0A7C5EMS9</accession>
<keyword evidence="4" id="KW-0808">Transferase</keyword>
<dbReference type="SUPFAM" id="SSF53448">
    <property type="entry name" value="Nucleotide-diphospho-sugar transferases"/>
    <property type="match status" value="1"/>
</dbReference>